<dbReference type="EMBL" id="LSRX01000867">
    <property type="protein sequence ID" value="OLP87320.1"/>
    <property type="molecule type" value="Genomic_DNA"/>
</dbReference>
<dbReference type="Proteomes" id="UP000186817">
    <property type="component" value="Unassembled WGS sequence"/>
</dbReference>
<comment type="caution">
    <text evidence="1">The sequence shown here is derived from an EMBL/GenBank/DDBJ whole genome shotgun (WGS) entry which is preliminary data.</text>
</comment>
<protein>
    <submittedName>
        <fullName evidence="1">Uncharacterized protein</fullName>
    </submittedName>
</protein>
<accession>A0A1Q9CWL7</accession>
<dbReference type="OrthoDB" id="406922at2759"/>
<reference evidence="1 2" key="1">
    <citation type="submission" date="2016-02" db="EMBL/GenBank/DDBJ databases">
        <title>Genome analysis of coral dinoflagellate symbionts highlights evolutionary adaptations to a symbiotic lifestyle.</title>
        <authorList>
            <person name="Aranda M."/>
            <person name="Li Y."/>
            <person name="Liew Y.J."/>
            <person name="Baumgarten S."/>
            <person name="Simakov O."/>
            <person name="Wilson M."/>
            <person name="Piel J."/>
            <person name="Ashoor H."/>
            <person name="Bougouffa S."/>
            <person name="Bajic V.B."/>
            <person name="Ryu T."/>
            <person name="Ravasi T."/>
            <person name="Bayer T."/>
            <person name="Micklem G."/>
            <person name="Kim H."/>
            <person name="Bhak J."/>
            <person name="Lajeunesse T.C."/>
            <person name="Voolstra C.R."/>
        </authorList>
    </citation>
    <scope>NUCLEOTIDE SEQUENCE [LARGE SCALE GENOMIC DNA]</scope>
    <source>
        <strain evidence="1 2">CCMP2467</strain>
    </source>
</reference>
<dbReference type="AlphaFoldDB" id="A0A1Q9CWL7"/>
<keyword evidence="2" id="KW-1185">Reference proteome</keyword>
<evidence type="ECO:0000313" key="2">
    <source>
        <dbReference type="Proteomes" id="UP000186817"/>
    </source>
</evidence>
<evidence type="ECO:0000313" key="1">
    <source>
        <dbReference type="EMBL" id="OLP87320.1"/>
    </source>
</evidence>
<organism evidence="1 2">
    <name type="scientific">Symbiodinium microadriaticum</name>
    <name type="common">Dinoflagellate</name>
    <name type="synonym">Zooxanthella microadriatica</name>
    <dbReference type="NCBI Taxonomy" id="2951"/>
    <lineage>
        <taxon>Eukaryota</taxon>
        <taxon>Sar</taxon>
        <taxon>Alveolata</taxon>
        <taxon>Dinophyceae</taxon>
        <taxon>Suessiales</taxon>
        <taxon>Symbiodiniaceae</taxon>
        <taxon>Symbiodinium</taxon>
    </lineage>
</organism>
<gene>
    <name evidence="1" type="ORF">AK812_SmicGene31475</name>
</gene>
<proteinExistence type="predicted"/>
<name>A0A1Q9CWL7_SYMMI</name>
<sequence>MSADERKWAKTWYSEGKQPSEIAGLPGRDTSSITRLLCVQKPVKKQGRPSALTKAQIDFLERRLDQMIVKDVRDRFQFAKTYRNKTGTWWANRLDAFIDGKHFQVYLNSKASGTLQGVPAGDGPCHEYAVTGSSETVVNLFKEAPEPFNAGAWVKRRQKAEVLASASDPGNKKKAKVEKFTPLDFTAMVLHKNLLTPNAVLAHVQLYCLRNQKRLSDLIEGALQWRDAKQLHDLEQETDWGLLQRLAGTPCTCSGQCVWWAAVSDFFQRNRATVDGELLAASLA</sequence>